<dbReference type="GO" id="GO:0000978">
    <property type="term" value="F:RNA polymerase II cis-regulatory region sequence-specific DNA binding"/>
    <property type="evidence" value="ECO:0007669"/>
    <property type="project" value="TreeGrafter"/>
</dbReference>
<name>A0A8J5XAC8_DIALT</name>
<dbReference type="Proteomes" id="UP000751190">
    <property type="component" value="Unassembled WGS sequence"/>
</dbReference>
<feature type="region of interest" description="Disordered" evidence="3">
    <location>
        <begin position="322"/>
        <end position="381"/>
    </location>
</feature>
<evidence type="ECO:0000256" key="3">
    <source>
        <dbReference type="SAM" id="MobiDB-lite"/>
    </source>
</evidence>
<feature type="compositionally biased region" description="Low complexity" evidence="3">
    <location>
        <begin position="324"/>
        <end position="349"/>
    </location>
</feature>
<dbReference type="InterPro" id="IPR009057">
    <property type="entry name" value="Homeodomain-like_sf"/>
</dbReference>
<dbReference type="AlphaFoldDB" id="A0A8J5XAC8"/>
<keyword evidence="7" id="KW-1185">Reference proteome</keyword>
<dbReference type="PROSITE" id="PS51294">
    <property type="entry name" value="HTH_MYB"/>
    <property type="match status" value="2"/>
</dbReference>
<evidence type="ECO:0000313" key="6">
    <source>
        <dbReference type="EMBL" id="KAG8462828.1"/>
    </source>
</evidence>
<dbReference type="Gene3D" id="1.10.10.60">
    <property type="entry name" value="Homeodomain-like"/>
    <property type="match status" value="2"/>
</dbReference>
<accession>A0A8J5XAC8</accession>
<evidence type="ECO:0000259" key="4">
    <source>
        <dbReference type="PROSITE" id="PS50090"/>
    </source>
</evidence>
<dbReference type="PROSITE" id="PS50090">
    <property type="entry name" value="MYB_LIKE"/>
    <property type="match status" value="2"/>
</dbReference>
<evidence type="ECO:0000256" key="1">
    <source>
        <dbReference type="ARBA" id="ARBA00022737"/>
    </source>
</evidence>
<proteinExistence type="predicted"/>
<evidence type="ECO:0000313" key="7">
    <source>
        <dbReference type="Proteomes" id="UP000751190"/>
    </source>
</evidence>
<comment type="caution">
    <text evidence="6">The sequence shown here is derived from an EMBL/GenBank/DDBJ whole genome shotgun (WGS) entry which is preliminary data.</text>
</comment>
<keyword evidence="2" id="KW-0238">DNA-binding</keyword>
<protein>
    <submittedName>
        <fullName evidence="6">Uncharacterized protein</fullName>
    </submittedName>
</protein>
<gene>
    <name evidence="6" type="ORF">KFE25_001601</name>
</gene>
<sequence>MARLLSLFYQPVVAEEPVKTTSKRAWTLEEDTLLIEAVKREGAHNWAVIARSLNGGRKDKQCRERWFNHLCPDVKKGSWTPDEDEIILKSVAEMGTSWCRIAQLLPGRTDHAIKNRYYSATRRHRPRRPKAIGSLGACGDGAMHVCVNGSEGRLMPVAIPIQAMPFGHSPHATLVGSMAPPGGCGGAVAGPSPQQCGAAYGPPPWANGGAGFKPGALPPMQMGAPVPSFQHQLPPIGWSADSLSAAQGAAPGNGPSSSFHGAMAQGVPQPMHGGAMPFGSYGAPPGQAAGSYYGHGQSAPSGYAGGYGCGYGDYSPGPPPMAQPPWAVAPQMGAGPSQPAQPMQPPGAQYVNTQQPAAIDQPQCYASYSPTRPASQGEREN</sequence>
<feature type="domain" description="HTH myb-type" evidence="5">
    <location>
        <begin position="23"/>
        <end position="70"/>
    </location>
</feature>
<feature type="domain" description="Myb-like" evidence="4">
    <location>
        <begin position="18"/>
        <end position="70"/>
    </location>
</feature>
<dbReference type="InterPro" id="IPR001005">
    <property type="entry name" value="SANT/Myb"/>
</dbReference>
<dbReference type="GO" id="GO:0005634">
    <property type="term" value="C:nucleus"/>
    <property type="evidence" value="ECO:0007669"/>
    <property type="project" value="TreeGrafter"/>
</dbReference>
<dbReference type="FunFam" id="1.10.10.60:FF:000010">
    <property type="entry name" value="Transcriptional activator Myb isoform A"/>
    <property type="match status" value="1"/>
</dbReference>
<organism evidence="6 7">
    <name type="scientific">Diacronema lutheri</name>
    <name type="common">Unicellular marine alga</name>
    <name type="synonym">Monochrysis lutheri</name>
    <dbReference type="NCBI Taxonomy" id="2081491"/>
    <lineage>
        <taxon>Eukaryota</taxon>
        <taxon>Haptista</taxon>
        <taxon>Haptophyta</taxon>
        <taxon>Pavlovophyceae</taxon>
        <taxon>Pavlovales</taxon>
        <taxon>Pavlovaceae</taxon>
        <taxon>Diacronema</taxon>
    </lineage>
</organism>
<evidence type="ECO:0000259" key="5">
    <source>
        <dbReference type="PROSITE" id="PS51294"/>
    </source>
</evidence>
<dbReference type="CDD" id="cd00167">
    <property type="entry name" value="SANT"/>
    <property type="match status" value="2"/>
</dbReference>
<evidence type="ECO:0000256" key="2">
    <source>
        <dbReference type="ARBA" id="ARBA00023125"/>
    </source>
</evidence>
<dbReference type="InterPro" id="IPR017930">
    <property type="entry name" value="Myb_dom"/>
</dbReference>
<feature type="domain" description="HTH myb-type" evidence="5">
    <location>
        <begin position="72"/>
        <end position="125"/>
    </location>
</feature>
<dbReference type="SMART" id="SM00717">
    <property type="entry name" value="SANT"/>
    <property type="match status" value="2"/>
</dbReference>
<dbReference type="OrthoDB" id="2143914at2759"/>
<dbReference type="GO" id="GO:0000981">
    <property type="term" value="F:DNA-binding transcription factor activity, RNA polymerase II-specific"/>
    <property type="evidence" value="ECO:0007669"/>
    <property type="project" value="TreeGrafter"/>
</dbReference>
<dbReference type="SUPFAM" id="SSF46689">
    <property type="entry name" value="Homeodomain-like"/>
    <property type="match status" value="1"/>
</dbReference>
<feature type="compositionally biased region" description="Polar residues" evidence="3">
    <location>
        <begin position="364"/>
        <end position="374"/>
    </location>
</feature>
<reference evidence="6" key="1">
    <citation type="submission" date="2021-05" db="EMBL/GenBank/DDBJ databases">
        <title>The genome of the haptophyte Pavlova lutheri (Diacronema luteri, Pavlovales) - a model for lipid biosynthesis in eukaryotic algae.</title>
        <authorList>
            <person name="Hulatt C.J."/>
            <person name="Posewitz M.C."/>
        </authorList>
    </citation>
    <scope>NUCLEOTIDE SEQUENCE</scope>
    <source>
        <strain evidence="6">NIVA-4/92</strain>
    </source>
</reference>
<dbReference type="InterPro" id="IPR050560">
    <property type="entry name" value="MYB_TF"/>
</dbReference>
<dbReference type="PANTHER" id="PTHR45614">
    <property type="entry name" value="MYB PROTEIN-RELATED"/>
    <property type="match status" value="1"/>
</dbReference>
<keyword evidence="1" id="KW-0677">Repeat</keyword>
<dbReference type="EMBL" id="JAGTXO010000018">
    <property type="protein sequence ID" value="KAG8462828.1"/>
    <property type="molecule type" value="Genomic_DNA"/>
</dbReference>
<dbReference type="PANTHER" id="PTHR45614:SF274">
    <property type="entry name" value="MYB-LIKE DNA-BINDING PROTEIN"/>
    <property type="match status" value="1"/>
</dbReference>
<feature type="domain" description="Myb-like" evidence="4">
    <location>
        <begin position="71"/>
        <end position="121"/>
    </location>
</feature>
<dbReference type="Pfam" id="PF00249">
    <property type="entry name" value="Myb_DNA-binding"/>
    <property type="match status" value="2"/>
</dbReference>